<sequence>MQKIRILVYEFVSTNKLSGQGLRILQPVHALGSGKITIGRNVTIGVFPSPGYFSGACYIEVRSETAEIFIGDGTYLNNDFTAIAKGRRIEIGRRCLIGPRVTIFDSDFHGLGVSDRMNAAAIVQRSVKIGDDVFIGAGAIVLKGVSIGDGAVIGAGAVVVSDIPPNVIAAGNPATVVRSL</sequence>
<keyword evidence="3" id="KW-0677">Repeat</keyword>
<evidence type="ECO:0000256" key="3">
    <source>
        <dbReference type="ARBA" id="ARBA00022737"/>
    </source>
</evidence>
<protein>
    <submittedName>
        <fullName evidence="5">Acyltransferase</fullName>
    </submittedName>
</protein>
<dbReference type="AlphaFoldDB" id="A0A8I1GDT7"/>
<keyword evidence="4 5" id="KW-0012">Acyltransferase</keyword>
<dbReference type="InterPro" id="IPR011004">
    <property type="entry name" value="Trimer_LpxA-like_sf"/>
</dbReference>
<dbReference type="EMBL" id="JAEMUK010000089">
    <property type="protein sequence ID" value="MBJ7545192.1"/>
    <property type="molecule type" value="Genomic_DNA"/>
</dbReference>
<comment type="caution">
    <text evidence="5">The sequence shown here is derived from an EMBL/GenBank/DDBJ whole genome shotgun (WGS) entry which is preliminary data.</text>
</comment>
<gene>
    <name evidence="5" type="ORF">JDN41_16700</name>
</gene>
<comment type="similarity">
    <text evidence="1">Belongs to the transferase hexapeptide repeat family.</text>
</comment>
<dbReference type="InterPro" id="IPR001451">
    <property type="entry name" value="Hexapep"/>
</dbReference>
<dbReference type="PROSITE" id="PS00101">
    <property type="entry name" value="HEXAPEP_TRANSFERASES"/>
    <property type="match status" value="1"/>
</dbReference>
<dbReference type="Proteomes" id="UP000623250">
    <property type="component" value="Unassembled WGS sequence"/>
</dbReference>
<evidence type="ECO:0000256" key="2">
    <source>
        <dbReference type="ARBA" id="ARBA00022679"/>
    </source>
</evidence>
<evidence type="ECO:0000313" key="5">
    <source>
        <dbReference type="EMBL" id="MBJ7545192.1"/>
    </source>
</evidence>
<evidence type="ECO:0000313" key="6">
    <source>
        <dbReference type="Proteomes" id="UP000623250"/>
    </source>
</evidence>
<dbReference type="InterPro" id="IPR051159">
    <property type="entry name" value="Hexapeptide_acetyltransf"/>
</dbReference>
<dbReference type="Pfam" id="PF00132">
    <property type="entry name" value="Hexapep"/>
    <property type="match status" value="1"/>
</dbReference>
<evidence type="ECO:0000256" key="4">
    <source>
        <dbReference type="ARBA" id="ARBA00023315"/>
    </source>
</evidence>
<dbReference type="PANTHER" id="PTHR23416:SF23">
    <property type="entry name" value="ACETYLTRANSFERASE C18B11.09C-RELATED"/>
    <property type="match status" value="1"/>
</dbReference>
<dbReference type="InterPro" id="IPR018357">
    <property type="entry name" value="Hexapep_transf_CS"/>
</dbReference>
<keyword evidence="6" id="KW-1185">Reference proteome</keyword>
<organism evidence="5 6">
    <name type="scientific">Rhodomicrobium udaipurense</name>
    <dbReference type="NCBI Taxonomy" id="1202716"/>
    <lineage>
        <taxon>Bacteria</taxon>
        <taxon>Pseudomonadati</taxon>
        <taxon>Pseudomonadota</taxon>
        <taxon>Alphaproteobacteria</taxon>
        <taxon>Hyphomicrobiales</taxon>
        <taxon>Hyphomicrobiaceae</taxon>
        <taxon>Rhodomicrobium</taxon>
    </lineage>
</organism>
<dbReference type="SUPFAM" id="SSF51161">
    <property type="entry name" value="Trimeric LpxA-like enzymes"/>
    <property type="match status" value="1"/>
</dbReference>
<evidence type="ECO:0000256" key="1">
    <source>
        <dbReference type="ARBA" id="ARBA00007274"/>
    </source>
</evidence>
<keyword evidence="2 5" id="KW-0808">Transferase</keyword>
<dbReference type="PANTHER" id="PTHR23416">
    <property type="entry name" value="SIALIC ACID SYNTHASE-RELATED"/>
    <property type="match status" value="1"/>
</dbReference>
<dbReference type="Gene3D" id="2.160.10.10">
    <property type="entry name" value="Hexapeptide repeat proteins"/>
    <property type="match status" value="1"/>
</dbReference>
<name>A0A8I1GDT7_9HYPH</name>
<reference evidence="5 6" key="1">
    <citation type="submission" date="2020-12" db="EMBL/GenBank/DDBJ databases">
        <title>Revised draft genomes of Rhodomicrobium vannielii ATCC 17100 and Rhodomicrobium udaipurense JA643.</title>
        <authorList>
            <person name="Conners E.M."/>
            <person name="Davenport E.J."/>
            <person name="Bose A."/>
        </authorList>
    </citation>
    <scope>NUCLEOTIDE SEQUENCE [LARGE SCALE GENOMIC DNA]</scope>
    <source>
        <strain evidence="5 6">JA643</strain>
    </source>
</reference>
<proteinExistence type="inferred from homology"/>
<dbReference type="CDD" id="cd04647">
    <property type="entry name" value="LbH_MAT_like"/>
    <property type="match status" value="1"/>
</dbReference>
<accession>A0A8I1GDT7</accession>
<dbReference type="GO" id="GO:0008374">
    <property type="term" value="F:O-acyltransferase activity"/>
    <property type="evidence" value="ECO:0007669"/>
    <property type="project" value="TreeGrafter"/>
</dbReference>
<dbReference type="RefSeq" id="WP_162173173.1">
    <property type="nucleotide sequence ID" value="NZ_JAEMUK010000089.1"/>
</dbReference>